<dbReference type="KEGG" id="foc:113203283"/>
<feature type="transmembrane region" description="Helical" evidence="6">
    <location>
        <begin position="337"/>
        <end position="358"/>
    </location>
</feature>
<keyword evidence="4 6" id="KW-0472">Membrane</keyword>
<keyword evidence="3 6" id="KW-1133">Transmembrane helix</keyword>
<dbReference type="InterPro" id="IPR005828">
    <property type="entry name" value="MFS_sugar_transport-like"/>
</dbReference>
<dbReference type="OrthoDB" id="3936150at2759"/>
<reference evidence="9" key="1">
    <citation type="submission" date="2025-08" db="UniProtKB">
        <authorList>
            <consortium name="RefSeq"/>
        </authorList>
    </citation>
    <scope>IDENTIFICATION</scope>
    <source>
        <tissue evidence="9">Whole organism</tissue>
    </source>
</reference>
<evidence type="ECO:0000313" key="8">
    <source>
        <dbReference type="Proteomes" id="UP000504606"/>
    </source>
</evidence>
<dbReference type="PROSITE" id="PS50850">
    <property type="entry name" value="MFS"/>
    <property type="match status" value="1"/>
</dbReference>
<comment type="subcellular location">
    <subcellularLocation>
        <location evidence="1">Membrane</location>
        <topology evidence="1">Multi-pass membrane protein</topology>
    </subcellularLocation>
</comment>
<accession>A0A6J1RXZ3</accession>
<feature type="transmembrane region" description="Helical" evidence="6">
    <location>
        <begin position="199"/>
        <end position="215"/>
    </location>
</feature>
<feature type="region of interest" description="Disordered" evidence="5">
    <location>
        <begin position="501"/>
        <end position="528"/>
    </location>
</feature>
<feature type="transmembrane region" description="Helical" evidence="6">
    <location>
        <begin position="134"/>
        <end position="156"/>
    </location>
</feature>
<name>A0A6J1RXZ3_FRAOC</name>
<dbReference type="Gene3D" id="1.20.1250.20">
    <property type="entry name" value="MFS general substrate transporter like domains"/>
    <property type="match status" value="1"/>
</dbReference>
<dbReference type="SUPFAM" id="SSF103473">
    <property type="entry name" value="MFS general substrate transporter"/>
    <property type="match status" value="1"/>
</dbReference>
<evidence type="ECO:0000256" key="5">
    <source>
        <dbReference type="SAM" id="MobiDB-lite"/>
    </source>
</evidence>
<dbReference type="AlphaFoldDB" id="A0A6J1RXZ3"/>
<evidence type="ECO:0000313" key="9">
    <source>
        <dbReference type="RefSeq" id="XP_026273657.1"/>
    </source>
</evidence>
<evidence type="ECO:0000256" key="3">
    <source>
        <dbReference type="ARBA" id="ARBA00022989"/>
    </source>
</evidence>
<dbReference type="PROSITE" id="PS00216">
    <property type="entry name" value="SUGAR_TRANSPORT_1"/>
    <property type="match status" value="1"/>
</dbReference>
<keyword evidence="8" id="KW-1185">Reference proteome</keyword>
<protein>
    <submittedName>
        <fullName evidence="9">Solute carrier family 22 member 6-like isoform X1</fullName>
    </submittedName>
</protein>
<dbReference type="InterPro" id="IPR020846">
    <property type="entry name" value="MFS_dom"/>
</dbReference>
<dbReference type="Pfam" id="PF00083">
    <property type="entry name" value="Sugar_tr"/>
    <property type="match status" value="1"/>
</dbReference>
<evidence type="ECO:0000256" key="2">
    <source>
        <dbReference type="ARBA" id="ARBA00022692"/>
    </source>
</evidence>
<dbReference type="RefSeq" id="XP_026273657.1">
    <property type="nucleotide sequence ID" value="XM_026417872.2"/>
</dbReference>
<evidence type="ECO:0000256" key="6">
    <source>
        <dbReference type="SAM" id="Phobius"/>
    </source>
</evidence>
<sequence length="621" mass="66496">MPEMCKSARWWVAFKGGDLPPSRLWALLLMLSSHHMIVAFNHAMYVFQAYRPPMACMELAPDGNYVASPADCQVNCTGRYVFLGADDDATIVTEWMLVCSRAALQPLMGSLYFLGVAVGALTTGFLADRLGRRPVMAGCVLGQAVLGIGVAFAPSLEAFAVLRTLHGVFVQGLQGTTFTLLMELFPGHLRTAVGVVQEIYWAMGLVVLSALAYLLPHWRDLQLAVSAPSLAVLLFLPWVPESRLWLASRGHSPPFKRGLPGHGSYREKKEVDGFSTLPREDAGRRGDGQSTSVSVLDLVAAGGLRLYTLCMVGVWFTVALSYYVITFGMPSMTGDRFANFALGAALEMAAYSATFVALSRLGRRIPLSVLLGCSSVASCGVAFILVGSGGDGGIPALVLVMACKATLVSCFCTMFIYTGELFPTGIRSAALGICGFMGRVGNLLSPQVMHLGDDDRAWLPFVLIGALLLAVSSSSLLLPETLGSELPATLEDAIALRVRGRAKGRGTPRGSDSAEQQPLNNTLTYSPNGAPAKLNLDDYKVPDWMSDIPQLEPEKVQTAKKRGSMSALELGQGLLEELNKTPAPGRADRARSMYLETNLDDPALLDAQQPATHKTTVASAV</sequence>
<organism evidence="8 9">
    <name type="scientific">Frankliniella occidentalis</name>
    <name type="common">Western flower thrips</name>
    <name type="synonym">Euthrips occidentalis</name>
    <dbReference type="NCBI Taxonomy" id="133901"/>
    <lineage>
        <taxon>Eukaryota</taxon>
        <taxon>Metazoa</taxon>
        <taxon>Ecdysozoa</taxon>
        <taxon>Arthropoda</taxon>
        <taxon>Hexapoda</taxon>
        <taxon>Insecta</taxon>
        <taxon>Pterygota</taxon>
        <taxon>Neoptera</taxon>
        <taxon>Paraneoptera</taxon>
        <taxon>Thysanoptera</taxon>
        <taxon>Terebrantia</taxon>
        <taxon>Thripoidea</taxon>
        <taxon>Thripidae</taxon>
        <taxon>Frankliniella</taxon>
    </lineage>
</organism>
<evidence type="ECO:0000256" key="4">
    <source>
        <dbReference type="ARBA" id="ARBA00023136"/>
    </source>
</evidence>
<dbReference type="PANTHER" id="PTHR24064">
    <property type="entry name" value="SOLUTE CARRIER FAMILY 22 MEMBER"/>
    <property type="match status" value="1"/>
</dbReference>
<feature type="transmembrane region" description="Helical" evidence="6">
    <location>
        <begin position="457"/>
        <end position="478"/>
    </location>
</feature>
<feature type="transmembrane region" description="Helical" evidence="6">
    <location>
        <begin position="306"/>
        <end position="325"/>
    </location>
</feature>
<gene>
    <name evidence="9" type="primary">LOC113203283</name>
</gene>
<dbReference type="InterPro" id="IPR036259">
    <property type="entry name" value="MFS_trans_sf"/>
</dbReference>
<dbReference type="GO" id="GO:0016020">
    <property type="term" value="C:membrane"/>
    <property type="evidence" value="ECO:0007669"/>
    <property type="project" value="UniProtKB-SubCell"/>
</dbReference>
<feature type="compositionally biased region" description="Polar residues" evidence="5">
    <location>
        <begin position="513"/>
        <end position="527"/>
    </location>
</feature>
<dbReference type="Proteomes" id="UP000504606">
    <property type="component" value="Unplaced"/>
</dbReference>
<feature type="transmembrane region" description="Helical" evidence="6">
    <location>
        <begin position="393"/>
        <end position="417"/>
    </location>
</feature>
<feature type="domain" description="Major facilitator superfamily (MFS) profile" evidence="7">
    <location>
        <begin position="27"/>
        <end position="482"/>
    </location>
</feature>
<feature type="transmembrane region" description="Helical" evidence="6">
    <location>
        <begin position="365"/>
        <end position="387"/>
    </location>
</feature>
<proteinExistence type="predicted"/>
<dbReference type="GO" id="GO:0022857">
    <property type="term" value="F:transmembrane transporter activity"/>
    <property type="evidence" value="ECO:0007669"/>
    <property type="project" value="InterPro"/>
</dbReference>
<evidence type="ECO:0000256" key="1">
    <source>
        <dbReference type="ARBA" id="ARBA00004141"/>
    </source>
</evidence>
<dbReference type="InterPro" id="IPR005829">
    <property type="entry name" value="Sugar_transporter_CS"/>
</dbReference>
<dbReference type="GeneID" id="113203283"/>
<feature type="transmembrane region" description="Helical" evidence="6">
    <location>
        <begin position="110"/>
        <end position="127"/>
    </location>
</feature>
<evidence type="ECO:0000259" key="7">
    <source>
        <dbReference type="PROSITE" id="PS50850"/>
    </source>
</evidence>
<keyword evidence="2 6" id="KW-0812">Transmembrane</keyword>
<feature type="transmembrane region" description="Helical" evidence="6">
    <location>
        <begin position="24"/>
        <end position="47"/>
    </location>
</feature>